<sequence>MTLSRRTLLAAGATGTLALTAGCLDFVRGNGPLELQSERAAPTDAALEDAGYETHEIEEESIDETVEVGVERDVHASIWTSIYSKEVEYRGYEHEGSFFAAVSVPDVSVLGYSVNPIADMSNEDLLEEFIGQLDGDHGSIENITHQESFSLEILGDGRDVDVFEGETDLEGESIDVEIALTSFAHEDDIIVLLGSYPAALAEESANAEVLMESVEHPV</sequence>
<proteinExistence type="predicted"/>
<gene>
    <name evidence="1" type="ORF">GS429_10690</name>
</gene>
<dbReference type="EMBL" id="WUYX01000030">
    <property type="protein sequence ID" value="MXV62520.1"/>
    <property type="molecule type" value="Genomic_DNA"/>
</dbReference>
<comment type="caution">
    <text evidence="1">The sequence shown here is derived from an EMBL/GenBank/DDBJ whole genome shotgun (WGS) entry which is preliminary data.</text>
</comment>
<dbReference type="Proteomes" id="UP000434101">
    <property type="component" value="Unassembled WGS sequence"/>
</dbReference>
<evidence type="ECO:0008006" key="3">
    <source>
        <dbReference type="Google" id="ProtNLM"/>
    </source>
</evidence>
<dbReference type="Pfam" id="PF20127">
    <property type="entry name" value="DUF6517"/>
    <property type="match status" value="1"/>
</dbReference>
<name>A0A6B0VLR4_9EURY</name>
<dbReference type="PROSITE" id="PS51318">
    <property type="entry name" value="TAT"/>
    <property type="match status" value="1"/>
</dbReference>
<dbReference type="PROSITE" id="PS51257">
    <property type="entry name" value="PROKAR_LIPOPROTEIN"/>
    <property type="match status" value="1"/>
</dbReference>
<protein>
    <recommendedName>
        <fullName evidence="3">Lipoprotein</fullName>
    </recommendedName>
</protein>
<evidence type="ECO:0000313" key="1">
    <source>
        <dbReference type="EMBL" id="MXV62520.1"/>
    </source>
</evidence>
<dbReference type="InterPro" id="IPR045396">
    <property type="entry name" value="DUF6517"/>
</dbReference>
<accession>A0A6B0VLR4</accession>
<dbReference type="RefSeq" id="WP_160065344.1">
    <property type="nucleotide sequence ID" value="NZ_WUYX01000030.1"/>
</dbReference>
<dbReference type="InterPro" id="IPR006311">
    <property type="entry name" value="TAT_signal"/>
</dbReference>
<reference evidence="1 2" key="1">
    <citation type="submission" date="2020-01" db="EMBL/GenBank/DDBJ databases">
        <title>Natronorubrum sp. JWXQ-INN 674 isolated from Inner Mongolia Autonomous Region of China.</title>
        <authorList>
            <person name="Xue Q."/>
        </authorList>
    </citation>
    <scope>NUCLEOTIDE SEQUENCE [LARGE SCALE GENOMIC DNA]</scope>
    <source>
        <strain evidence="1 2">JWXQ-INN-674</strain>
    </source>
</reference>
<evidence type="ECO:0000313" key="2">
    <source>
        <dbReference type="Proteomes" id="UP000434101"/>
    </source>
</evidence>
<organism evidence="1 2">
    <name type="scientific">Natronorubrum halalkaliphilum</name>
    <dbReference type="NCBI Taxonomy" id="2691917"/>
    <lineage>
        <taxon>Archaea</taxon>
        <taxon>Methanobacteriati</taxon>
        <taxon>Methanobacteriota</taxon>
        <taxon>Stenosarchaea group</taxon>
        <taxon>Halobacteria</taxon>
        <taxon>Halobacteriales</taxon>
        <taxon>Natrialbaceae</taxon>
        <taxon>Natronorubrum</taxon>
    </lineage>
</organism>
<dbReference type="AlphaFoldDB" id="A0A6B0VLR4"/>
<dbReference type="OrthoDB" id="205286at2157"/>
<keyword evidence="2" id="KW-1185">Reference proteome</keyword>